<dbReference type="EMBL" id="JABXIY010000031">
    <property type="protein sequence ID" value="NVK97710.1"/>
    <property type="molecule type" value="Genomic_DNA"/>
</dbReference>
<name>A0A850LIV2_9RHOB</name>
<evidence type="ECO:0000259" key="3">
    <source>
        <dbReference type="Pfam" id="PF19305"/>
    </source>
</evidence>
<dbReference type="PANTHER" id="PTHR16943:SF8">
    <property type="entry name" value="2-METHYLCITRATE DEHYDRATASE"/>
    <property type="match status" value="1"/>
</dbReference>
<proteinExistence type="inferred from homology"/>
<dbReference type="InterPro" id="IPR045337">
    <property type="entry name" value="MmgE_PrpD_C"/>
</dbReference>
<dbReference type="Pfam" id="PF03972">
    <property type="entry name" value="MmgE_PrpD_N"/>
    <property type="match status" value="1"/>
</dbReference>
<dbReference type="Gene3D" id="1.10.4100.10">
    <property type="entry name" value="2-methylcitrate dehydratase PrpD"/>
    <property type="match status" value="1"/>
</dbReference>
<dbReference type="PANTHER" id="PTHR16943">
    <property type="entry name" value="2-METHYLCITRATE DEHYDRATASE-RELATED"/>
    <property type="match status" value="1"/>
</dbReference>
<evidence type="ECO:0000256" key="1">
    <source>
        <dbReference type="ARBA" id="ARBA00006174"/>
    </source>
</evidence>
<sequence>MSFDRIASFSLATNDMPQSALDMGATLLIDTVEVAAGAASMEAGRIARDHAFAFHVAGAPEHAAHMMFDGRRASIPGAAFATATQIDNLDAHDGYNPPKGHNGCAVVHALFAFAQARPGLSARQALSALVMSYEVAARAAQALHATVSDYHTSGAWNALGVAALDSRLMGAGPDQLRQALGIAEYHGPGSQMMREIANPTMLHDGSGMGALVGSMAALLAMDGFAGAPAITVEADAAEEFWSDLGDVWTIERNHIKPYPICRWALAALDALSGLIREHGFAADDVTMIEVNTFAEAAALFPDMPATTSQAQYSLPFALAALLVHGRIGPGDISGAALSDPKVAEVLSRVAVREDALYSKRFHAGRWSDVSVMLKDGTRLASGDVQARGGPEAPMKRSEVEVKFRVMAAELPEPRGTALWQMRERLLQPEAKFSELAALVHASAEETHV</sequence>
<dbReference type="Proteomes" id="UP000565723">
    <property type="component" value="Unassembled WGS sequence"/>
</dbReference>
<comment type="caution">
    <text evidence="4">The sequence shown here is derived from an EMBL/GenBank/DDBJ whole genome shotgun (WGS) entry which is preliminary data.</text>
</comment>
<dbReference type="OMA" id="WCELDEG"/>
<accession>A0A850LIV2</accession>
<feature type="domain" description="MmgE/PrpD C-terminal" evidence="3">
    <location>
        <begin position="258"/>
        <end position="410"/>
    </location>
</feature>
<feature type="domain" description="MmgE/PrpD N-terminal" evidence="2">
    <location>
        <begin position="10"/>
        <end position="232"/>
    </location>
</feature>
<dbReference type="AlphaFoldDB" id="A0A850LIV2"/>
<dbReference type="Pfam" id="PF19305">
    <property type="entry name" value="MmgE_PrpD_C"/>
    <property type="match status" value="1"/>
</dbReference>
<gene>
    <name evidence="4" type="ORF">HW564_12330</name>
</gene>
<dbReference type="InterPro" id="IPR036148">
    <property type="entry name" value="MmgE/PrpD_sf"/>
</dbReference>
<organism evidence="4 5">
    <name type="scientific">Ruegeria pomeroyi</name>
    <dbReference type="NCBI Taxonomy" id="89184"/>
    <lineage>
        <taxon>Bacteria</taxon>
        <taxon>Pseudomonadati</taxon>
        <taxon>Pseudomonadota</taxon>
        <taxon>Alphaproteobacteria</taxon>
        <taxon>Rhodobacterales</taxon>
        <taxon>Roseobacteraceae</taxon>
        <taxon>Ruegeria</taxon>
    </lineage>
</organism>
<dbReference type="RefSeq" id="WP_011047434.1">
    <property type="nucleotide sequence ID" value="NZ_CP076685.1"/>
</dbReference>
<evidence type="ECO:0000313" key="5">
    <source>
        <dbReference type="Proteomes" id="UP000565723"/>
    </source>
</evidence>
<evidence type="ECO:0000313" key="4">
    <source>
        <dbReference type="EMBL" id="NVK97710.1"/>
    </source>
</evidence>
<dbReference type="GO" id="GO:0016829">
    <property type="term" value="F:lyase activity"/>
    <property type="evidence" value="ECO:0007669"/>
    <property type="project" value="InterPro"/>
</dbReference>
<dbReference type="Gene3D" id="3.30.1330.120">
    <property type="entry name" value="2-methylcitrate dehydratase PrpD"/>
    <property type="match status" value="1"/>
</dbReference>
<dbReference type="InterPro" id="IPR005656">
    <property type="entry name" value="MmgE_PrpD"/>
</dbReference>
<dbReference type="InterPro" id="IPR045336">
    <property type="entry name" value="MmgE_PrpD_N"/>
</dbReference>
<dbReference type="InterPro" id="IPR042188">
    <property type="entry name" value="MmgE/PrpD_sf_2"/>
</dbReference>
<reference evidence="4 5" key="1">
    <citation type="journal article" date="2020" name="Proc. Natl. Acad. Sci. U.S.A.">
        <title>Ecological drivers of bacterial community assembly in synthetic phycospheres.</title>
        <authorList>
            <person name="Fu H."/>
            <person name="Uchimiya M."/>
            <person name="Gore J."/>
            <person name="Moran M.A."/>
        </authorList>
    </citation>
    <scope>NUCLEOTIDE SEQUENCE [LARGE SCALE GENOMIC DNA]</scope>
    <source>
        <strain evidence="4">HF-Din03</strain>
    </source>
</reference>
<evidence type="ECO:0000259" key="2">
    <source>
        <dbReference type="Pfam" id="PF03972"/>
    </source>
</evidence>
<comment type="similarity">
    <text evidence="1">Belongs to the PrpD family.</text>
</comment>
<dbReference type="InterPro" id="IPR042183">
    <property type="entry name" value="MmgE/PrpD_sf_1"/>
</dbReference>
<protein>
    <submittedName>
        <fullName evidence="4">MmgE/PrpD family protein</fullName>
    </submittedName>
</protein>
<dbReference type="SUPFAM" id="SSF103378">
    <property type="entry name" value="2-methylcitrate dehydratase PrpD"/>
    <property type="match status" value="1"/>
</dbReference>